<evidence type="ECO:0000256" key="3">
    <source>
        <dbReference type="ARBA" id="ARBA00022821"/>
    </source>
</evidence>
<comment type="similarity">
    <text evidence="1">Belongs to the disease resistance NB-LRR family.</text>
</comment>
<name>A0A165ZHK1_DAUCS</name>
<dbReference type="EMBL" id="CP093345">
    <property type="protein sequence ID" value="WOG90701.1"/>
    <property type="molecule type" value="Genomic_DNA"/>
</dbReference>
<keyword evidence="2" id="KW-0433">Leucine-rich repeat</keyword>
<dbReference type="Gramene" id="KZN00045">
    <property type="protein sequence ID" value="KZN00045"/>
    <property type="gene ID" value="DCAR_008799"/>
</dbReference>
<evidence type="ECO:0000256" key="1">
    <source>
        <dbReference type="ARBA" id="ARBA00008894"/>
    </source>
</evidence>
<dbReference type="Pfam" id="PF00931">
    <property type="entry name" value="NB-ARC"/>
    <property type="match status" value="1"/>
</dbReference>
<dbReference type="EMBL" id="LNRQ01000003">
    <property type="protein sequence ID" value="KZN00045.1"/>
    <property type="molecule type" value="Genomic_DNA"/>
</dbReference>
<feature type="domain" description="NB-ARC" evidence="5">
    <location>
        <begin position="152"/>
        <end position="312"/>
    </location>
</feature>
<keyword evidence="8" id="KW-1185">Reference proteome</keyword>
<dbReference type="AlphaFoldDB" id="A0A165ZHK1"/>
<dbReference type="PANTHER" id="PTHR33463:SF204">
    <property type="entry name" value="NB-ARC DOMAIN-CONTAINING PROTEIN"/>
    <property type="match status" value="1"/>
</dbReference>
<dbReference type="SUPFAM" id="SSF52058">
    <property type="entry name" value="L domain-like"/>
    <property type="match status" value="1"/>
</dbReference>
<dbReference type="GO" id="GO:0043531">
    <property type="term" value="F:ADP binding"/>
    <property type="evidence" value="ECO:0007669"/>
    <property type="project" value="InterPro"/>
</dbReference>
<dbReference type="OMA" id="ICKEAHE"/>
<dbReference type="Gene3D" id="3.80.10.10">
    <property type="entry name" value="Ribonuclease Inhibitor"/>
    <property type="match status" value="1"/>
</dbReference>
<reference evidence="7" key="2">
    <citation type="submission" date="2022-03" db="EMBL/GenBank/DDBJ databases">
        <title>Draft title - Genomic analysis of global carrot germplasm unveils the trajectory of domestication and the origin of high carotenoid orange carrot.</title>
        <authorList>
            <person name="Iorizzo M."/>
            <person name="Ellison S."/>
            <person name="Senalik D."/>
            <person name="Macko-Podgorni A."/>
            <person name="Grzebelus D."/>
            <person name="Bostan H."/>
            <person name="Rolling W."/>
            <person name="Curaba J."/>
            <person name="Simon P."/>
        </authorList>
    </citation>
    <scope>NUCLEOTIDE SEQUENCE</scope>
    <source>
        <tissue evidence="7">Leaf</tissue>
    </source>
</reference>
<dbReference type="Gene3D" id="1.10.8.430">
    <property type="entry name" value="Helical domain of apoptotic protease-activating factors"/>
    <property type="match status" value="1"/>
</dbReference>
<dbReference type="InterPro" id="IPR027417">
    <property type="entry name" value="P-loop_NTPase"/>
</dbReference>
<dbReference type="STRING" id="79200.A0A165ZHK1"/>
<dbReference type="InterPro" id="IPR002182">
    <property type="entry name" value="NB-ARC"/>
</dbReference>
<dbReference type="Proteomes" id="UP000077755">
    <property type="component" value="Chromosome 3"/>
</dbReference>
<evidence type="ECO:0000256" key="2">
    <source>
        <dbReference type="ARBA" id="ARBA00022614"/>
    </source>
</evidence>
<evidence type="ECO:0000259" key="5">
    <source>
        <dbReference type="Pfam" id="PF00931"/>
    </source>
</evidence>
<keyword evidence="3" id="KW-0611">Plant defense</keyword>
<keyword evidence="4" id="KW-0547">Nucleotide-binding</keyword>
<protein>
    <recommendedName>
        <fullName evidence="5">NB-ARC domain-containing protein</fullName>
    </recommendedName>
</protein>
<gene>
    <name evidence="6" type="ORF">DCAR_008799</name>
    <name evidence="7" type="ORF">DCAR_0309945</name>
</gene>
<dbReference type="PANTHER" id="PTHR33463">
    <property type="entry name" value="NB-ARC DOMAIN-CONTAINING PROTEIN-RELATED"/>
    <property type="match status" value="1"/>
</dbReference>
<dbReference type="KEGG" id="dcr:108213526"/>
<dbReference type="GO" id="GO:0006952">
    <property type="term" value="P:defense response"/>
    <property type="evidence" value="ECO:0007669"/>
    <property type="project" value="UniProtKB-KW"/>
</dbReference>
<proteinExistence type="inferred from homology"/>
<evidence type="ECO:0000313" key="8">
    <source>
        <dbReference type="Proteomes" id="UP000077755"/>
    </source>
</evidence>
<accession>A0A165ZHK1</accession>
<dbReference type="SUPFAM" id="SSF52540">
    <property type="entry name" value="P-loop containing nucleoside triphosphate hydrolases"/>
    <property type="match status" value="1"/>
</dbReference>
<dbReference type="Gene3D" id="3.40.50.300">
    <property type="entry name" value="P-loop containing nucleotide triphosphate hydrolases"/>
    <property type="match status" value="1"/>
</dbReference>
<dbReference type="PRINTS" id="PR00364">
    <property type="entry name" value="DISEASERSIST"/>
</dbReference>
<keyword evidence="4" id="KW-0067">ATP-binding</keyword>
<evidence type="ECO:0000256" key="4">
    <source>
        <dbReference type="ARBA" id="ARBA00022840"/>
    </source>
</evidence>
<dbReference type="GO" id="GO:0005524">
    <property type="term" value="F:ATP binding"/>
    <property type="evidence" value="ECO:0007669"/>
    <property type="project" value="UniProtKB-KW"/>
</dbReference>
<sequence length="659" mass="74385">MINVSNIVERISDAAVDGVFRGLRYMFLYKSYVNDLSSEIEKVDIELHEVSARAEVERNNGKIIKDHVLRWLDNVIEIQESSKEFLNRTSRRPNPDFVSRFRIGREAVKKTKILVALGYSGKEILARDIAYLPPVTNIPQLDTSLLNIRSREYEKVWQGLTTEGSPLIHGIYGMAGVGKTRMAEQICKEAHEKKIFDKVVMIVAVGNFDDIQWRIARHLGLNFNPQDSVETRASQLKNSLTEVSKILIILDDVWSEIPLDAIGISFGDHEGSKILLTSRDEYVCLQNNCQHPVEIGTLECNEAWNMFRDIVGIGTLDSLRDKSLAKDVCTKCAGLPLFIQLLGTALKFRPQVRWVDALNILKKDDGIEWNIDNVWEVLFDNLVEDAAPCLFLCSLYPEGDDIPIRSLIQLAAGSQLVHSGRSRVSALVDILKSSSLLFDGKDDEHVILSATLRKVARSMAETDPKHAFLFATCGSRLPDRDDYNTRKLIHLDLEKNDFQFPENLVCPALHTLSLRSIGVAEPNLFPEGQKFSSGMCVNLRFLVLVNFSWQEQIPFKPLGKLESLFLDRCDLSSFLETGVSYFPRSLRTLGIRDCLLPKPLDLSNLRYLTKLEILCEVEFAPNTISGLPSLKELHVPEGFEIQHGVRQSISSFCTPIKKI</sequence>
<evidence type="ECO:0000313" key="7">
    <source>
        <dbReference type="EMBL" id="WOG90701.1"/>
    </source>
</evidence>
<reference evidence="6" key="1">
    <citation type="journal article" date="2016" name="Nat. Genet.">
        <title>A high-quality carrot genome assembly provides new insights into carotenoid accumulation and asterid genome evolution.</title>
        <authorList>
            <person name="Iorizzo M."/>
            <person name="Ellison S."/>
            <person name="Senalik D."/>
            <person name="Zeng P."/>
            <person name="Satapoomin P."/>
            <person name="Huang J."/>
            <person name="Bowman M."/>
            <person name="Iovene M."/>
            <person name="Sanseverino W."/>
            <person name="Cavagnaro P."/>
            <person name="Yildiz M."/>
            <person name="Macko-Podgorni A."/>
            <person name="Moranska E."/>
            <person name="Grzebelus E."/>
            <person name="Grzebelus D."/>
            <person name="Ashrafi H."/>
            <person name="Zheng Z."/>
            <person name="Cheng S."/>
            <person name="Spooner D."/>
            <person name="Van Deynze A."/>
            <person name="Simon P."/>
        </authorList>
    </citation>
    <scope>NUCLEOTIDE SEQUENCE [LARGE SCALE GENOMIC DNA]</scope>
    <source>
        <tissue evidence="6">Leaf</tissue>
    </source>
</reference>
<dbReference type="InterPro" id="IPR050905">
    <property type="entry name" value="Plant_NBS-LRR"/>
</dbReference>
<dbReference type="OrthoDB" id="3794806at2759"/>
<organism evidence="6">
    <name type="scientific">Daucus carota subsp. sativus</name>
    <name type="common">Carrot</name>
    <dbReference type="NCBI Taxonomy" id="79200"/>
    <lineage>
        <taxon>Eukaryota</taxon>
        <taxon>Viridiplantae</taxon>
        <taxon>Streptophyta</taxon>
        <taxon>Embryophyta</taxon>
        <taxon>Tracheophyta</taxon>
        <taxon>Spermatophyta</taxon>
        <taxon>Magnoliopsida</taxon>
        <taxon>eudicotyledons</taxon>
        <taxon>Gunneridae</taxon>
        <taxon>Pentapetalae</taxon>
        <taxon>asterids</taxon>
        <taxon>campanulids</taxon>
        <taxon>Apiales</taxon>
        <taxon>Apiaceae</taxon>
        <taxon>Apioideae</taxon>
        <taxon>Scandiceae</taxon>
        <taxon>Daucinae</taxon>
        <taxon>Daucus</taxon>
        <taxon>Daucus sect. Daucus</taxon>
    </lineage>
</organism>
<dbReference type="InterPro" id="IPR032675">
    <property type="entry name" value="LRR_dom_sf"/>
</dbReference>
<dbReference type="InterPro" id="IPR042197">
    <property type="entry name" value="Apaf_helical"/>
</dbReference>
<evidence type="ECO:0000313" key="6">
    <source>
        <dbReference type="EMBL" id="KZN00045.1"/>
    </source>
</evidence>